<dbReference type="InterPro" id="IPR015425">
    <property type="entry name" value="FH2_Formin"/>
</dbReference>
<dbReference type="FunFam" id="1.20.58.2220:FF:000030">
    <property type="entry name" value="Formin 1"/>
    <property type="match status" value="1"/>
</dbReference>
<proteinExistence type="inferred from homology"/>
<dbReference type="GO" id="GO:0005884">
    <property type="term" value="C:actin filament"/>
    <property type="evidence" value="ECO:0007669"/>
    <property type="project" value="InterPro"/>
</dbReference>
<evidence type="ECO:0000256" key="1">
    <source>
        <dbReference type="ARBA" id="ARBA00005271"/>
    </source>
</evidence>
<dbReference type="GO" id="GO:0051015">
    <property type="term" value="F:actin filament binding"/>
    <property type="evidence" value="ECO:0007669"/>
    <property type="project" value="TreeGrafter"/>
</dbReference>
<dbReference type="GO" id="GO:0045010">
    <property type="term" value="P:actin nucleation"/>
    <property type="evidence" value="ECO:0007669"/>
    <property type="project" value="InterPro"/>
</dbReference>
<dbReference type="GO" id="GO:0005737">
    <property type="term" value="C:cytoplasm"/>
    <property type="evidence" value="ECO:0007669"/>
    <property type="project" value="UniProtKB-ARBA"/>
</dbReference>
<comment type="similarity">
    <text evidence="1">Belongs to the formin homology family. Cappuccino subfamily.</text>
</comment>
<dbReference type="GO" id="GO:0008017">
    <property type="term" value="F:microtubule binding"/>
    <property type="evidence" value="ECO:0007669"/>
    <property type="project" value="InterPro"/>
</dbReference>
<dbReference type="InterPro" id="IPR001265">
    <property type="entry name" value="Formin_Cappuccino_subfam"/>
</dbReference>
<accession>A0AAD3N3B6</accession>
<dbReference type="EMBL" id="BRZM01000068">
    <property type="protein sequence ID" value="GLD64265.1"/>
    <property type="molecule type" value="Genomic_DNA"/>
</dbReference>
<dbReference type="PANTHER" id="PTHR45920:SF7">
    <property type="entry name" value="FORMIN-G"/>
    <property type="match status" value="1"/>
</dbReference>
<protein>
    <submittedName>
        <fullName evidence="3">Formin-2</fullName>
    </submittedName>
</protein>
<reference evidence="3" key="1">
    <citation type="submission" date="2022-08" db="EMBL/GenBank/DDBJ databases">
        <title>Genome sequencing of akame (Lates japonicus).</title>
        <authorList>
            <person name="Hashiguchi Y."/>
            <person name="Takahashi H."/>
        </authorList>
    </citation>
    <scope>NUCLEOTIDE SEQUENCE</scope>
    <source>
        <strain evidence="3">Kochi</strain>
    </source>
</reference>
<feature type="domain" description="FH2" evidence="2">
    <location>
        <begin position="162"/>
        <end position="286"/>
    </location>
</feature>
<evidence type="ECO:0000313" key="4">
    <source>
        <dbReference type="Proteomes" id="UP001279410"/>
    </source>
</evidence>
<dbReference type="GO" id="GO:0030866">
    <property type="term" value="P:cortical actin cytoskeleton organization"/>
    <property type="evidence" value="ECO:0007669"/>
    <property type="project" value="TreeGrafter"/>
</dbReference>
<dbReference type="Proteomes" id="UP001279410">
    <property type="component" value="Unassembled WGS sequence"/>
</dbReference>
<dbReference type="SUPFAM" id="SSF101447">
    <property type="entry name" value="Formin homology 2 domain (FH2 domain)"/>
    <property type="match status" value="1"/>
</dbReference>
<dbReference type="InterPro" id="IPR042201">
    <property type="entry name" value="FH2_Formin_sf"/>
</dbReference>
<sequence>MGGYAQVNSVLLSISISFIHLFEKEVHQLQYSRRHRGSSISVAWRPSRQTPPMMTVKFKVLRGHHYDRLWYLPPPPPPPCPVDQPASTTTTTWPSSSSWAGRVPPHLLRPCPPSVAPPYHTLILPLLLQSHLCPSVPQGWALPPPLPLGLYTLGLTQEKPPRKALVEPPRPMKPLYWTRIQLHTKKDVSSSLVWDTIDEPDVDFEEFVELFSKTAVKVKKQPLSDTITKSKTKQVVKLLNNKRSQAVGILMSSLHLDMKDIQHAILNLDNTVVDLETLQALYENIC</sequence>
<evidence type="ECO:0000259" key="2">
    <source>
        <dbReference type="PROSITE" id="PS51444"/>
    </source>
</evidence>
<dbReference type="Pfam" id="PF02181">
    <property type="entry name" value="FH2"/>
    <property type="match status" value="1"/>
</dbReference>
<name>A0AAD3N3B6_LATJO</name>
<gene>
    <name evidence="3" type="ORF">AKAME5_001581900</name>
</gene>
<dbReference type="Gene3D" id="1.20.58.2220">
    <property type="entry name" value="Formin, FH2 domain"/>
    <property type="match status" value="1"/>
</dbReference>
<dbReference type="PANTHER" id="PTHR45920">
    <property type="entry name" value="FORMIN HOMOLOGY 2 DOMAIN CONTAINING, ISOFORM I"/>
    <property type="match status" value="1"/>
</dbReference>
<keyword evidence="4" id="KW-1185">Reference proteome</keyword>
<dbReference type="PRINTS" id="PR00828">
    <property type="entry name" value="FORMIN"/>
</dbReference>
<evidence type="ECO:0000313" key="3">
    <source>
        <dbReference type="EMBL" id="GLD64265.1"/>
    </source>
</evidence>
<dbReference type="AlphaFoldDB" id="A0AAD3N3B6"/>
<dbReference type="PROSITE" id="PS51444">
    <property type="entry name" value="FH2"/>
    <property type="match status" value="1"/>
</dbReference>
<organism evidence="3 4">
    <name type="scientific">Lates japonicus</name>
    <name type="common">Japanese lates</name>
    <dbReference type="NCBI Taxonomy" id="270547"/>
    <lineage>
        <taxon>Eukaryota</taxon>
        <taxon>Metazoa</taxon>
        <taxon>Chordata</taxon>
        <taxon>Craniata</taxon>
        <taxon>Vertebrata</taxon>
        <taxon>Euteleostomi</taxon>
        <taxon>Actinopterygii</taxon>
        <taxon>Neopterygii</taxon>
        <taxon>Teleostei</taxon>
        <taxon>Neoteleostei</taxon>
        <taxon>Acanthomorphata</taxon>
        <taxon>Carangaria</taxon>
        <taxon>Carangaria incertae sedis</taxon>
        <taxon>Centropomidae</taxon>
        <taxon>Lates</taxon>
    </lineage>
</organism>
<comment type="caution">
    <text evidence="3">The sequence shown here is derived from an EMBL/GenBank/DDBJ whole genome shotgun (WGS) entry which is preliminary data.</text>
</comment>